<dbReference type="PROSITE" id="PS51677">
    <property type="entry name" value="NODB"/>
    <property type="match status" value="1"/>
</dbReference>
<evidence type="ECO:0000259" key="2">
    <source>
        <dbReference type="PROSITE" id="PS51677"/>
    </source>
</evidence>
<sequence>MTDRFHVSLTFDVDTVSLWMSRQDRTAFSRGEFGVVGARRILELLASRSIHATFFVPGLTASTYPDLLKEIVDGGHEVGHHGNHHENPARLERDDERRVLEEGLAILEDMTGRRPVGWRSPGGYVTSNTFEFLVEAGFSYDSSLMGHDVRPYWCRLNDRWVKGEGVEWGEEVDLVEMPWAWHLDDFPWFEYVPPQGGNLTPPSAVLETWLGDLDWALTHEPGGVLTYTMHPQVIGRGNRMLMLEQLLEEIDGRGVGFTTLEDAATNWRAANPFT</sequence>
<dbReference type="Pfam" id="PF01522">
    <property type="entry name" value="Polysacc_deac_1"/>
    <property type="match status" value="1"/>
</dbReference>
<dbReference type="InterPro" id="IPR002509">
    <property type="entry name" value="NODB_dom"/>
</dbReference>
<protein>
    <recommendedName>
        <fullName evidence="2">NodB homology domain-containing protein</fullName>
    </recommendedName>
</protein>
<feature type="domain" description="NodB homology" evidence="2">
    <location>
        <begin position="25"/>
        <end position="258"/>
    </location>
</feature>
<dbReference type="CDD" id="cd10938">
    <property type="entry name" value="CE4_HpPgdA_like"/>
    <property type="match status" value="1"/>
</dbReference>
<feature type="region of interest" description="Disordered" evidence="1">
    <location>
        <begin position="75"/>
        <end position="94"/>
    </location>
</feature>
<dbReference type="InterPro" id="IPR011330">
    <property type="entry name" value="Glyco_hydro/deAcase_b/a-brl"/>
</dbReference>
<organism evidence="3">
    <name type="scientific">marine metagenome</name>
    <dbReference type="NCBI Taxonomy" id="408172"/>
    <lineage>
        <taxon>unclassified sequences</taxon>
        <taxon>metagenomes</taxon>
        <taxon>ecological metagenomes</taxon>
    </lineage>
</organism>
<dbReference type="PANTHER" id="PTHR47561:SF1">
    <property type="entry name" value="POLYSACCHARIDE DEACETYLASE FAMILY PROTEIN (AFU_ORTHOLOGUE AFUA_6G05030)"/>
    <property type="match status" value="1"/>
</dbReference>
<dbReference type="AlphaFoldDB" id="A0A381PL87"/>
<gene>
    <name evidence="3" type="ORF">METZ01_LOCUS20625</name>
</gene>
<dbReference type="SUPFAM" id="SSF88713">
    <property type="entry name" value="Glycoside hydrolase/deacetylase"/>
    <property type="match status" value="1"/>
</dbReference>
<proteinExistence type="predicted"/>
<name>A0A381PL87_9ZZZZ</name>
<reference evidence="3" key="1">
    <citation type="submission" date="2018-05" db="EMBL/GenBank/DDBJ databases">
        <authorList>
            <person name="Lanie J.A."/>
            <person name="Ng W.-L."/>
            <person name="Kazmierczak K.M."/>
            <person name="Andrzejewski T.M."/>
            <person name="Davidsen T.M."/>
            <person name="Wayne K.J."/>
            <person name="Tettelin H."/>
            <person name="Glass J.I."/>
            <person name="Rusch D."/>
            <person name="Podicherti R."/>
            <person name="Tsui H.-C.T."/>
            <person name="Winkler M.E."/>
        </authorList>
    </citation>
    <scope>NUCLEOTIDE SEQUENCE</scope>
</reference>
<dbReference type="EMBL" id="UINC01001020">
    <property type="protein sequence ID" value="SUZ67771.1"/>
    <property type="molecule type" value="Genomic_DNA"/>
</dbReference>
<accession>A0A381PL87</accession>
<dbReference type="PANTHER" id="PTHR47561">
    <property type="entry name" value="POLYSACCHARIDE DEACETYLASE FAMILY PROTEIN (AFU_ORTHOLOGUE AFUA_6G05030)"/>
    <property type="match status" value="1"/>
</dbReference>
<dbReference type="InterPro" id="IPR037950">
    <property type="entry name" value="PgdA-like"/>
</dbReference>
<dbReference type="GO" id="GO:0016810">
    <property type="term" value="F:hydrolase activity, acting on carbon-nitrogen (but not peptide) bonds"/>
    <property type="evidence" value="ECO:0007669"/>
    <property type="project" value="InterPro"/>
</dbReference>
<evidence type="ECO:0000313" key="3">
    <source>
        <dbReference type="EMBL" id="SUZ67771.1"/>
    </source>
</evidence>
<evidence type="ECO:0000256" key="1">
    <source>
        <dbReference type="SAM" id="MobiDB-lite"/>
    </source>
</evidence>
<dbReference type="GO" id="GO:0005975">
    <property type="term" value="P:carbohydrate metabolic process"/>
    <property type="evidence" value="ECO:0007669"/>
    <property type="project" value="InterPro"/>
</dbReference>
<dbReference type="Gene3D" id="3.20.20.370">
    <property type="entry name" value="Glycoside hydrolase/deacetylase"/>
    <property type="match status" value="1"/>
</dbReference>